<reference evidence="2" key="1">
    <citation type="submission" date="2025-08" db="UniProtKB">
        <authorList>
            <consortium name="Ensembl"/>
        </authorList>
    </citation>
    <scope>IDENTIFICATION</scope>
</reference>
<feature type="compositionally biased region" description="Low complexity" evidence="1">
    <location>
        <begin position="282"/>
        <end position="291"/>
    </location>
</feature>
<protein>
    <submittedName>
        <fullName evidence="2">Uncharacterized protein</fullName>
    </submittedName>
</protein>
<feature type="compositionally biased region" description="Polar residues" evidence="1">
    <location>
        <begin position="249"/>
        <end position="262"/>
    </location>
</feature>
<feature type="compositionally biased region" description="Basic residues" evidence="1">
    <location>
        <begin position="347"/>
        <end position="366"/>
    </location>
</feature>
<feature type="compositionally biased region" description="Acidic residues" evidence="1">
    <location>
        <begin position="136"/>
        <end position="149"/>
    </location>
</feature>
<dbReference type="GeneTree" id="ENSGT00940000156707"/>
<feature type="compositionally biased region" description="Basic and acidic residues" evidence="1">
    <location>
        <begin position="190"/>
        <end position="204"/>
    </location>
</feature>
<evidence type="ECO:0000313" key="3">
    <source>
        <dbReference type="Proteomes" id="UP000694392"/>
    </source>
</evidence>
<accession>A0A8D0HFC4</accession>
<feature type="compositionally biased region" description="Low complexity" evidence="1">
    <location>
        <begin position="78"/>
        <end position="91"/>
    </location>
</feature>
<feature type="compositionally biased region" description="Basic and acidic residues" evidence="1">
    <location>
        <begin position="101"/>
        <end position="112"/>
    </location>
</feature>
<evidence type="ECO:0000256" key="1">
    <source>
        <dbReference type="SAM" id="MobiDB-lite"/>
    </source>
</evidence>
<feature type="compositionally biased region" description="Basic residues" evidence="1">
    <location>
        <begin position="326"/>
        <end position="339"/>
    </location>
</feature>
<organism evidence="2 3">
    <name type="scientific">Sphenodon punctatus</name>
    <name type="common">Tuatara</name>
    <name type="synonym">Hatteria punctata</name>
    <dbReference type="NCBI Taxonomy" id="8508"/>
    <lineage>
        <taxon>Eukaryota</taxon>
        <taxon>Metazoa</taxon>
        <taxon>Chordata</taxon>
        <taxon>Craniata</taxon>
        <taxon>Vertebrata</taxon>
        <taxon>Euteleostomi</taxon>
        <taxon>Lepidosauria</taxon>
        <taxon>Sphenodontia</taxon>
        <taxon>Sphenodontidae</taxon>
        <taxon>Sphenodon</taxon>
    </lineage>
</organism>
<reference evidence="2" key="2">
    <citation type="submission" date="2025-09" db="UniProtKB">
        <authorList>
            <consortium name="Ensembl"/>
        </authorList>
    </citation>
    <scope>IDENTIFICATION</scope>
</reference>
<name>A0A8D0HFC4_SPHPU</name>
<proteinExistence type="predicted"/>
<keyword evidence="3" id="KW-1185">Reference proteome</keyword>
<dbReference type="Ensembl" id="ENSSPUT00000021008.1">
    <property type="protein sequence ID" value="ENSSPUP00000019721.1"/>
    <property type="gene ID" value="ENSSPUG00000015201.1"/>
</dbReference>
<feature type="compositionally biased region" description="Basic and acidic residues" evidence="1">
    <location>
        <begin position="50"/>
        <end position="62"/>
    </location>
</feature>
<evidence type="ECO:0000313" key="2">
    <source>
        <dbReference type="Ensembl" id="ENSSPUP00000019721.1"/>
    </source>
</evidence>
<feature type="region of interest" description="Disordered" evidence="1">
    <location>
        <begin position="1"/>
        <end position="388"/>
    </location>
</feature>
<dbReference type="OMA" id="LPFEPHK"/>
<dbReference type="AlphaFoldDB" id="A0A8D0HFC4"/>
<feature type="compositionally biased region" description="Pro residues" evidence="1">
    <location>
        <begin position="30"/>
        <end position="46"/>
    </location>
</feature>
<dbReference type="Proteomes" id="UP000694392">
    <property type="component" value="Unplaced"/>
</dbReference>
<sequence>MAQPPKALDPVLEPPVKDESMEVDTAPVPEKAPSPPAPPPVPPDPASPHCSEEPPPDAKDDLAPDTLPITKLEPVGSAAEQEPPAKPAELLPDARPPGSPKAREGGELKEEAMETGTEAAASPTSSTGERPQPCLAEEEEEEEEEDEDAAPGVGLRGGFSPQLSEEEGLEEGRAPGDPESSETPVSFTSEPKDSPLHLEGEELGRAATPMEVYGAANPSGGGAEGEEEAGRAPPTLRPRPLIKSDIVNEISNLSQGDTSASSFPGCEQLLLGSPDPEGGGSLSTDLGGLTSADASLHKDDGGLMAQGGAETDDSLLYDSKSEGEKGRRRSSPARSRVKQGHSSSFPGRRRPRGGSHGGRGRGRSRLKSTTSSIETLTVRMFPQPGGAM</sequence>